<dbReference type="SUPFAM" id="SSF82004">
    <property type="entry name" value="N-utilization substance G protein NusG, insert domain"/>
    <property type="match status" value="1"/>
</dbReference>
<gene>
    <name evidence="1" type="ORF">SAMN04488120_10842</name>
</gene>
<dbReference type="AlphaFoldDB" id="A0A1I2JLP6"/>
<evidence type="ECO:0000313" key="2">
    <source>
        <dbReference type="Proteomes" id="UP000199771"/>
    </source>
</evidence>
<protein>
    <submittedName>
        <fullName evidence="1">NusG domain II</fullName>
    </submittedName>
</protein>
<dbReference type="InterPro" id="IPR038690">
    <property type="entry name" value="NusG_2_sf"/>
</dbReference>
<dbReference type="EMBL" id="FOOC01000008">
    <property type="protein sequence ID" value="SFF54803.1"/>
    <property type="molecule type" value="Genomic_DNA"/>
</dbReference>
<evidence type="ECO:0000313" key="1">
    <source>
        <dbReference type="EMBL" id="SFF54803.1"/>
    </source>
</evidence>
<sequence length="120" mass="12663">MTRADVIAIGLAAAAVGATYAHFWQPAMAATQFEVRIAGQPSGRYALDGNRDILVEGRLGPSRLRIENGRVRFIASPCRNKVCVHSGWLSHGGDAAACLPNRVSISLLGDAEASVDAVSF</sequence>
<dbReference type="OrthoDB" id="47603at2"/>
<dbReference type="Pfam" id="PF07009">
    <property type="entry name" value="NusG_II"/>
    <property type="match status" value="1"/>
</dbReference>
<dbReference type="STRING" id="1076937.SAMN04488120_10842"/>
<organism evidence="1 2">
    <name type="scientific">Fontimonas thermophila</name>
    <dbReference type="NCBI Taxonomy" id="1076937"/>
    <lineage>
        <taxon>Bacteria</taxon>
        <taxon>Pseudomonadati</taxon>
        <taxon>Pseudomonadota</taxon>
        <taxon>Gammaproteobacteria</taxon>
        <taxon>Nevskiales</taxon>
        <taxon>Nevskiaceae</taxon>
        <taxon>Fontimonas</taxon>
    </lineage>
</organism>
<keyword evidence="2" id="KW-1185">Reference proteome</keyword>
<dbReference type="Proteomes" id="UP000199771">
    <property type="component" value="Unassembled WGS sequence"/>
</dbReference>
<dbReference type="CDD" id="cd09910">
    <property type="entry name" value="NGN-insert_like"/>
    <property type="match status" value="1"/>
</dbReference>
<name>A0A1I2JLP6_9GAMM</name>
<dbReference type="Gene3D" id="2.60.320.10">
    <property type="entry name" value="N-utilization substance G protein NusG, insert domain"/>
    <property type="match status" value="1"/>
</dbReference>
<dbReference type="RefSeq" id="WP_159431142.1">
    <property type="nucleotide sequence ID" value="NZ_FOOC01000008.1"/>
</dbReference>
<accession>A0A1I2JLP6</accession>
<reference evidence="1 2" key="1">
    <citation type="submission" date="2016-10" db="EMBL/GenBank/DDBJ databases">
        <authorList>
            <person name="de Groot N.N."/>
        </authorList>
    </citation>
    <scope>NUCLEOTIDE SEQUENCE [LARGE SCALE GENOMIC DNA]</scope>
    <source>
        <strain evidence="1 2">DSM 23609</strain>
    </source>
</reference>
<proteinExistence type="predicted"/>